<sequence length="80" mass="8984">MYNIKQFRQMQRKLVLLLTFSLVISGMIGWIPINAYADQESTDAVHIYVAKTGDDLSGDGLINHPFLTLQKAKEVVHSGH</sequence>
<accession>A0A6B8RIG8</accession>
<dbReference type="Proteomes" id="UP000426246">
    <property type="component" value="Chromosome"/>
</dbReference>
<dbReference type="Gene3D" id="2.160.20.10">
    <property type="entry name" value="Single-stranded right-handed beta-helix, Pectin lyase-like"/>
    <property type="match status" value="1"/>
</dbReference>
<dbReference type="KEGG" id="ppsc:EHS13_09905"/>
<dbReference type="RefSeq" id="WP_155700193.1">
    <property type="nucleotide sequence ID" value="NZ_CP034235.1"/>
</dbReference>
<organism evidence="1 2">
    <name type="scientific">Paenibacillus psychroresistens</name>
    <dbReference type="NCBI Taxonomy" id="1778678"/>
    <lineage>
        <taxon>Bacteria</taxon>
        <taxon>Bacillati</taxon>
        <taxon>Bacillota</taxon>
        <taxon>Bacilli</taxon>
        <taxon>Bacillales</taxon>
        <taxon>Paenibacillaceae</taxon>
        <taxon>Paenibacillus</taxon>
    </lineage>
</organism>
<dbReference type="InterPro" id="IPR012334">
    <property type="entry name" value="Pectin_lyas_fold"/>
</dbReference>
<gene>
    <name evidence="1" type="ORF">EHS13_09905</name>
</gene>
<proteinExistence type="predicted"/>
<name>A0A6B8RIG8_9BACL</name>
<dbReference type="AlphaFoldDB" id="A0A6B8RIG8"/>
<dbReference type="EMBL" id="CP034235">
    <property type="protein sequence ID" value="QGQ95176.1"/>
    <property type="molecule type" value="Genomic_DNA"/>
</dbReference>
<evidence type="ECO:0000313" key="2">
    <source>
        <dbReference type="Proteomes" id="UP000426246"/>
    </source>
</evidence>
<evidence type="ECO:0000313" key="1">
    <source>
        <dbReference type="EMBL" id="QGQ95176.1"/>
    </source>
</evidence>
<protein>
    <submittedName>
        <fullName evidence="1">Uncharacterized protein</fullName>
    </submittedName>
</protein>
<reference evidence="2" key="1">
    <citation type="submission" date="2018-11" db="EMBL/GenBank/DDBJ databases">
        <title>Complete genome sequence of Paenibacillus sp. ML311-T8.</title>
        <authorList>
            <person name="Nam Y.-D."/>
            <person name="Kang J."/>
            <person name="Chung W.-H."/>
            <person name="Park Y.S."/>
        </authorList>
    </citation>
    <scope>NUCLEOTIDE SEQUENCE [LARGE SCALE GENOMIC DNA]</scope>
    <source>
        <strain evidence="2">ML311-T8</strain>
    </source>
</reference>
<keyword evidence="2" id="KW-1185">Reference proteome</keyword>